<evidence type="ECO:0000256" key="2">
    <source>
        <dbReference type="ARBA" id="ARBA00004477"/>
    </source>
</evidence>
<evidence type="ECO:0000313" key="15">
    <source>
        <dbReference type="EMBL" id="WOK98820.1"/>
    </source>
</evidence>
<feature type="transmembrane region" description="Helical" evidence="10">
    <location>
        <begin position="639"/>
        <end position="659"/>
    </location>
</feature>
<keyword evidence="9 10" id="KW-0472">Membrane</keyword>
<dbReference type="InterPro" id="IPR056790">
    <property type="entry name" value="Ribophorin_II_C"/>
</dbReference>
<dbReference type="Pfam" id="PF05817">
    <property type="entry name" value="Ribophorin_II"/>
    <property type="match status" value="1"/>
</dbReference>
<keyword evidence="7 10" id="KW-0256">Endoplasmic reticulum</keyword>
<keyword evidence="16" id="KW-1185">Reference proteome</keyword>
<feature type="domain" description="Ribophorin II second" evidence="13">
    <location>
        <begin position="321"/>
        <end position="412"/>
    </location>
</feature>
<dbReference type="Pfam" id="PF23861">
    <property type="entry name" value="Ribophorin_II_2nd"/>
    <property type="match status" value="1"/>
</dbReference>
<feature type="domain" description="Ribophorin II C-terminal" evidence="14">
    <location>
        <begin position="592"/>
        <end position="692"/>
    </location>
</feature>
<evidence type="ECO:0000313" key="16">
    <source>
        <dbReference type="Proteomes" id="UP001327560"/>
    </source>
</evidence>
<protein>
    <recommendedName>
        <fullName evidence="10">Dolichyl-diphosphooligosaccharide--protein glycosyltransferase subunit 2</fullName>
    </recommendedName>
    <alternativeName>
        <fullName evidence="10">Ribophorin-2</fullName>
    </alternativeName>
</protein>
<evidence type="ECO:0000256" key="5">
    <source>
        <dbReference type="ARBA" id="ARBA00022692"/>
    </source>
</evidence>
<reference evidence="15 16" key="1">
    <citation type="submission" date="2023-10" db="EMBL/GenBank/DDBJ databases">
        <title>Chromosome-scale genome assembly provides insights into flower coloration mechanisms of Canna indica.</title>
        <authorList>
            <person name="Li C."/>
        </authorList>
    </citation>
    <scope>NUCLEOTIDE SEQUENCE [LARGE SCALE GENOMIC DNA]</scope>
    <source>
        <tissue evidence="15">Flower</tissue>
    </source>
</reference>
<evidence type="ECO:0000256" key="7">
    <source>
        <dbReference type="ARBA" id="ARBA00022824"/>
    </source>
</evidence>
<feature type="domain" description="Ribophorin II third" evidence="12">
    <location>
        <begin position="436"/>
        <end position="559"/>
    </location>
</feature>
<evidence type="ECO:0000259" key="13">
    <source>
        <dbReference type="Pfam" id="PF23861"/>
    </source>
</evidence>
<dbReference type="InterPro" id="IPR008814">
    <property type="entry name" value="Swp1"/>
</dbReference>
<dbReference type="EMBL" id="CP136891">
    <property type="protein sequence ID" value="WOK98820.1"/>
    <property type="molecule type" value="Genomic_DNA"/>
</dbReference>
<evidence type="ECO:0000256" key="3">
    <source>
        <dbReference type="ARBA" id="ARBA00004922"/>
    </source>
</evidence>
<keyword evidence="5 10" id="KW-0812">Transmembrane</keyword>
<dbReference type="Pfam" id="PF25147">
    <property type="entry name" value="Ribophorin_II_C"/>
    <property type="match status" value="1"/>
</dbReference>
<evidence type="ECO:0000256" key="4">
    <source>
        <dbReference type="ARBA" id="ARBA00009038"/>
    </source>
</evidence>
<evidence type="ECO:0000256" key="9">
    <source>
        <dbReference type="ARBA" id="ARBA00023136"/>
    </source>
</evidence>
<accession>A0AAQ3Q4Y7</accession>
<dbReference type="InterPro" id="IPR055373">
    <property type="entry name" value="Ribophorin_II_N"/>
</dbReference>
<dbReference type="AlphaFoldDB" id="A0AAQ3Q4Y7"/>
<gene>
    <name evidence="15" type="ORF">Cni_G07532</name>
</gene>
<feature type="transmembrane region" description="Helical" evidence="10">
    <location>
        <begin position="665"/>
        <end position="682"/>
    </location>
</feature>
<evidence type="ECO:0000256" key="1">
    <source>
        <dbReference type="ARBA" id="ARBA00002791"/>
    </source>
</evidence>
<evidence type="ECO:0000256" key="10">
    <source>
        <dbReference type="RuleBase" id="RU366029"/>
    </source>
</evidence>
<dbReference type="GO" id="GO:0006487">
    <property type="term" value="P:protein N-linked glycosylation"/>
    <property type="evidence" value="ECO:0007669"/>
    <property type="project" value="UniProtKB-UniRule"/>
</dbReference>
<dbReference type="InterPro" id="IPR055375">
    <property type="entry name" value="Ribophorin_II_2nd"/>
</dbReference>
<evidence type="ECO:0000259" key="11">
    <source>
        <dbReference type="Pfam" id="PF05817"/>
    </source>
</evidence>
<dbReference type="InterPro" id="IPR055374">
    <property type="entry name" value="Ribophorin_II_3rd"/>
</dbReference>
<feature type="transmembrane region" description="Helical" evidence="10">
    <location>
        <begin position="603"/>
        <end position="627"/>
    </location>
</feature>
<comment type="subcellular location">
    <subcellularLocation>
        <location evidence="2 10">Endoplasmic reticulum membrane</location>
        <topology evidence="2 10">Multi-pass membrane protein</topology>
    </subcellularLocation>
</comment>
<comment type="subunit">
    <text evidence="10">Component of the oligosaccharyltransferase (OST) complex.</text>
</comment>
<evidence type="ECO:0000256" key="8">
    <source>
        <dbReference type="ARBA" id="ARBA00022989"/>
    </source>
</evidence>
<comment type="similarity">
    <text evidence="4 10">Belongs to the SWP1 family.</text>
</comment>
<dbReference type="Pfam" id="PF23860">
    <property type="entry name" value="Ribophorin_II_3rd"/>
    <property type="match status" value="1"/>
</dbReference>
<proteinExistence type="inferred from homology"/>
<evidence type="ECO:0000256" key="6">
    <source>
        <dbReference type="ARBA" id="ARBA00022729"/>
    </source>
</evidence>
<sequence length="700" mass="76099">MTVRAKQGMARNLGSVGLAALICAILFISAAASVRPISDAHRSAVLELFVPVDGSFPSLEETYEALRISQILGVGNTFDISQATCPVVIEKLKSPASSPKDLFDALRVNSLLGCQISSQTLEDVASQLQALVKGTDSLMNLYYSVLGLLRIKGQGVNAAISDAEGVFHSIKALSQSDGRWRYDTNKAESSTYAAGIALEALAGVVTLADAEVDQSQIAIVKHDIVKLFDGIKSYDDGTLFFDEKHVDGSEYKGPLTTTAAVVRGVTAFAAVASGKLKIPGEKMLGLAKFLLSIGVPGSPKDIFNQIDALSCIENNRISIPLILSLPATVLSLTSKDQLKVEVTTVFGSAAPPLTVNLVQASSSDAKNTPVIKNQELQFDPETNIYYLDILPLKIDVGKYALQFEISLQDHENLDIYATGGRTHVLAFLTGPIKVDKSEIGVFDSDSETTATMQKLDLSDNQRISLIANHLQKMCLTFQLLTPLGHTFKPHQVLLKLRHESKVEHIFALESSARQYKIILDFLGLVEKFYYLSGRYEIELTVGDAAMENSFLRVLGHIDLDLPEPPEKASRPPPEPVDPYSRFGPKQEISHIFRAPEKRPPKELSYAFLAFTLLPLGGLLIGLLRLGVNLKGFPSSSVPALFATLFHAGIAAVLMLYVFFWLKLDLFTTLKALSVLLGFLIFVGHRTLSHLASTSAKLKTN</sequence>
<evidence type="ECO:0000259" key="12">
    <source>
        <dbReference type="Pfam" id="PF23860"/>
    </source>
</evidence>
<evidence type="ECO:0000259" key="14">
    <source>
        <dbReference type="Pfam" id="PF25147"/>
    </source>
</evidence>
<name>A0AAQ3Q4Y7_9LILI</name>
<feature type="domain" description="Ribophorin II N-terminal" evidence="11">
    <location>
        <begin position="37"/>
        <end position="312"/>
    </location>
</feature>
<dbReference type="PANTHER" id="PTHR12640:SF0">
    <property type="entry name" value="DOLICHYL-DIPHOSPHOOLIGOSACCHARIDE--PROTEIN GLYCOSYLTRANSFERASE SUBUNIT 2"/>
    <property type="match status" value="1"/>
</dbReference>
<organism evidence="15 16">
    <name type="scientific">Canna indica</name>
    <name type="common">Indian-shot</name>
    <dbReference type="NCBI Taxonomy" id="4628"/>
    <lineage>
        <taxon>Eukaryota</taxon>
        <taxon>Viridiplantae</taxon>
        <taxon>Streptophyta</taxon>
        <taxon>Embryophyta</taxon>
        <taxon>Tracheophyta</taxon>
        <taxon>Spermatophyta</taxon>
        <taxon>Magnoliopsida</taxon>
        <taxon>Liliopsida</taxon>
        <taxon>Zingiberales</taxon>
        <taxon>Cannaceae</taxon>
        <taxon>Canna</taxon>
    </lineage>
</organism>
<dbReference type="Proteomes" id="UP001327560">
    <property type="component" value="Chromosome 2"/>
</dbReference>
<keyword evidence="8 10" id="KW-1133">Transmembrane helix</keyword>
<comment type="function">
    <text evidence="1 10">Subunit of the oligosaccharyl transferase (OST) complex that catalyzes the initial transfer of a defined glycan (Glc(3)Man(9)GlcNAc(2) in eukaryotes) from the lipid carrier dolichol-pyrophosphate to an asparagine residue within an Asn-X-Ser/Thr consensus motif in nascent polypeptide chains, the first step in protein N-glycosylation. N-glycosylation occurs cotranslationally and the complex associates with the Sec61 complex at the channel-forming translocon complex that mediates protein translocation across the endoplasmic reticulum (ER). All subunits are required for a maximal enzyme activity.</text>
</comment>
<comment type="pathway">
    <text evidence="3 10">Protein modification; protein glycosylation.</text>
</comment>
<keyword evidence="6" id="KW-0732">Signal</keyword>
<dbReference type="PANTHER" id="PTHR12640">
    <property type="entry name" value="RIBOPHORIN II"/>
    <property type="match status" value="1"/>
</dbReference>
<dbReference type="GO" id="GO:0008250">
    <property type="term" value="C:oligosaccharyltransferase complex"/>
    <property type="evidence" value="ECO:0007669"/>
    <property type="project" value="UniProtKB-UniRule"/>
</dbReference>